<dbReference type="PIRSF" id="PIRSF001112">
    <property type="entry name" value="Epoxide_hydrolase"/>
    <property type="match status" value="1"/>
</dbReference>
<reference evidence="4 5" key="1">
    <citation type="submission" date="2017-06" db="EMBL/GenBank/DDBJ databases">
        <title>Comparative genomic analysis of Ambrosia Fusariam Clade fungi.</title>
        <authorList>
            <person name="Stajich J.E."/>
            <person name="Carrillo J."/>
            <person name="Kijimoto T."/>
            <person name="Eskalen A."/>
            <person name="O'Donnell K."/>
            <person name="Kasson M."/>
        </authorList>
    </citation>
    <scope>NUCLEOTIDE SEQUENCE [LARGE SCALE GENOMIC DNA]</scope>
    <source>
        <strain evidence="4">UCR3666</strain>
    </source>
</reference>
<dbReference type="STRING" id="2010991.A0A3M2SD16"/>
<dbReference type="EMBL" id="NKUJ01000064">
    <property type="protein sequence ID" value="RMJ15456.1"/>
    <property type="molecule type" value="Genomic_DNA"/>
</dbReference>
<protein>
    <recommendedName>
        <fullName evidence="3">Epoxide hydrolase N-terminal domain-containing protein</fullName>
    </recommendedName>
</protein>
<comment type="similarity">
    <text evidence="1">Belongs to the peptidase S33 family.</text>
</comment>
<evidence type="ECO:0000313" key="5">
    <source>
        <dbReference type="Proteomes" id="UP000277212"/>
    </source>
</evidence>
<dbReference type="GO" id="GO:0004301">
    <property type="term" value="F:epoxide hydrolase activity"/>
    <property type="evidence" value="ECO:0007669"/>
    <property type="project" value="TreeGrafter"/>
</dbReference>
<evidence type="ECO:0000256" key="1">
    <source>
        <dbReference type="ARBA" id="ARBA00010088"/>
    </source>
</evidence>
<keyword evidence="5" id="KW-1185">Reference proteome</keyword>
<name>A0A3M2SD16_9HYPO</name>
<dbReference type="PANTHER" id="PTHR21661">
    <property type="entry name" value="EPOXIDE HYDROLASE 1-RELATED"/>
    <property type="match status" value="1"/>
</dbReference>
<dbReference type="Gene3D" id="3.40.50.1820">
    <property type="entry name" value="alpha/beta hydrolase"/>
    <property type="match status" value="1"/>
</dbReference>
<keyword evidence="2" id="KW-0378">Hydrolase</keyword>
<dbReference type="PANTHER" id="PTHR21661:SF39">
    <property type="entry name" value="HYDROLASE, PUTATIVE (AFU_ORTHOLOGUE AFUA_3G08960)-RELATED"/>
    <property type="match status" value="1"/>
</dbReference>
<sequence length="409" mass="45936">MVNYANLPTGVTLNVKPFKAHVDEEKLQHFKKLLELSPIAPPVFENTHAGRRYGMERGWLENAKKEWLNTFDWRQHEDRLNSFPNFKASVKDSQGNDLEIHFLALFSEKPDAIPIAFFHGWPGSICEFLDLLDILKERYTPQDLPYHIIVPSLPGYAYSSGPPVNVDYGVDLAASALDNMMVGLGFGSGYLAQGGDLGSFVSRFLAMTSDACKGMHVNMMSIPPLNKDEVLTDELEKKALEKAKEFLDTGNAFGLLQGTRSATVGLALSASPLALLSWIGEKILAWTDQDPPLDKILETVTLYWLTDTYPRAMYHNRGMGNPDEKPKMARISVLTNLTHVQLPYVAKPCGYSLFAHEIFPVPKSWAAMTCNLVYFNQHEHGGHFGAMERPKELLADVEEYVRKVWKTDE</sequence>
<dbReference type="InterPro" id="IPR010497">
    <property type="entry name" value="Epoxide_hydro_N"/>
</dbReference>
<accession>A0A3M2SD16</accession>
<dbReference type="Pfam" id="PF06441">
    <property type="entry name" value="EHN"/>
    <property type="match status" value="1"/>
</dbReference>
<dbReference type="InterPro" id="IPR000639">
    <property type="entry name" value="Epox_hydrolase-like"/>
</dbReference>
<comment type="caution">
    <text evidence="4">The sequence shown here is derived from an EMBL/GenBank/DDBJ whole genome shotgun (WGS) entry which is preliminary data.</text>
</comment>
<dbReference type="OrthoDB" id="7130006at2759"/>
<evidence type="ECO:0000313" key="4">
    <source>
        <dbReference type="EMBL" id="RMJ15456.1"/>
    </source>
</evidence>
<dbReference type="Proteomes" id="UP000277212">
    <property type="component" value="Unassembled WGS sequence"/>
</dbReference>
<dbReference type="InterPro" id="IPR016292">
    <property type="entry name" value="Epoxide_hydrolase"/>
</dbReference>
<dbReference type="InterPro" id="IPR029058">
    <property type="entry name" value="AB_hydrolase_fold"/>
</dbReference>
<dbReference type="PRINTS" id="PR00412">
    <property type="entry name" value="EPOXHYDRLASE"/>
</dbReference>
<evidence type="ECO:0000259" key="3">
    <source>
        <dbReference type="Pfam" id="PF06441"/>
    </source>
</evidence>
<dbReference type="AlphaFoldDB" id="A0A3M2SD16"/>
<organism evidence="4 5">
    <name type="scientific">Fusarium kuroshium</name>
    <dbReference type="NCBI Taxonomy" id="2010991"/>
    <lineage>
        <taxon>Eukaryota</taxon>
        <taxon>Fungi</taxon>
        <taxon>Dikarya</taxon>
        <taxon>Ascomycota</taxon>
        <taxon>Pezizomycotina</taxon>
        <taxon>Sordariomycetes</taxon>
        <taxon>Hypocreomycetidae</taxon>
        <taxon>Hypocreales</taxon>
        <taxon>Nectriaceae</taxon>
        <taxon>Fusarium</taxon>
        <taxon>Fusarium solani species complex</taxon>
    </lineage>
</organism>
<gene>
    <name evidence="4" type="ORF">CDV36_004876</name>
</gene>
<dbReference type="GO" id="GO:0097176">
    <property type="term" value="P:epoxide metabolic process"/>
    <property type="evidence" value="ECO:0007669"/>
    <property type="project" value="TreeGrafter"/>
</dbReference>
<dbReference type="SUPFAM" id="SSF53474">
    <property type="entry name" value="alpha/beta-Hydrolases"/>
    <property type="match status" value="1"/>
</dbReference>
<proteinExistence type="inferred from homology"/>
<feature type="domain" description="Epoxide hydrolase N-terminal" evidence="3">
    <location>
        <begin position="15"/>
        <end position="128"/>
    </location>
</feature>
<evidence type="ECO:0000256" key="2">
    <source>
        <dbReference type="ARBA" id="ARBA00022801"/>
    </source>
</evidence>